<keyword evidence="10" id="KW-1185">Reference proteome</keyword>
<comment type="caution">
    <text evidence="9">The sequence shown here is derived from an EMBL/GenBank/DDBJ whole genome shotgun (WGS) entry which is preliminary data.</text>
</comment>
<dbReference type="AlphaFoldDB" id="A0A4R2P1L9"/>
<reference evidence="9 10" key="1">
    <citation type="submission" date="2019-03" db="EMBL/GenBank/DDBJ databases">
        <title>Genomic Encyclopedia of Type Strains, Phase IV (KMG-IV): sequencing the most valuable type-strain genomes for metagenomic binning, comparative biology and taxonomic classification.</title>
        <authorList>
            <person name="Goeker M."/>
        </authorList>
    </citation>
    <scope>NUCLEOTIDE SEQUENCE [LARGE SCALE GENOMIC DNA]</scope>
    <source>
        <strain evidence="9 10">DSM 14836</strain>
    </source>
</reference>
<accession>A0A4R2P1L9</accession>
<dbReference type="InterPro" id="IPR051156">
    <property type="entry name" value="Mito/Outer_Membr_Metalloprot"/>
</dbReference>
<evidence type="ECO:0000256" key="5">
    <source>
        <dbReference type="ARBA" id="ARBA00022833"/>
    </source>
</evidence>
<keyword evidence="6" id="KW-0482">Metalloprotease</keyword>
<organism evidence="9 10">
    <name type="scientific">Tenacibaculum skagerrakense</name>
    <dbReference type="NCBI Taxonomy" id="186571"/>
    <lineage>
        <taxon>Bacteria</taxon>
        <taxon>Pseudomonadati</taxon>
        <taxon>Bacteroidota</taxon>
        <taxon>Flavobacteriia</taxon>
        <taxon>Flavobacteriales</taxon>
        <taxon>Flavobacteriaceae</taxon>
        <taxon>Tenacibaculum</taxon>
    </lineage>
</organism>
<dbReference type="GO" id="GO:0046872">
    <property type="term" value="F:metal ion binding"/>
    <property type="evidence" value="ECO:0007669"/>
    <property type="project" value="UniProtKB-KW"/>
</dbReference>
<keyword evidence="3" id="KW-0479">Metal-binding</keyword>
<evidence type="ECO:0000256" key="1">
    <source>
        <dbReference type="ARBA" id="ARBA00001947"/>
    </source>
</evidence>
<dbReference type="Proteomes" id="UP000294564">
    <property type="component" value="Unassembled WGS sequence"/>
</dbReference>
<feature type="domain" description="Peptidase M48" evidence="8">
    <location>
        <begin position="108"/>
        <end position="313"/>
    </location>
</feature>
<dbReference type="PANTHER" id="PTHR22726:SF1">
    <property type="entry name" value="METALLOENDOPEPTIDASE OMA1, MITOCHONDRIAL"/>
    <property type="match status" value="1"/>
</dbReference>
<evidence type="ECO:0000259" key="8">
    <source>
        <dbReference type="Pfam" id="PF01435"/>
    </source>
</evidence>
<name>A0A4R2P1L9_9FLAO</name>
<evidence type="ECO:0000313" key="9">
    <source>
        <dbReference type="EMBL" id="TCP28589.1"/>
    </source>
</evidence>
<evidence type="ECO:0000256" key="2">
    <source>
        <dbReference type="ARBA" id="ARBA00022670"/>
    </source>
</evidence>
<dbReference type="InterPro" id="IPR001915">
    <property type="entry name" value="Peptidase_M48"/>
</dbReference>
<evidence type="ECO:0000313" key="10">
    <source>
        <dbReference type="Proteomes" id="UP000294564"/>
    </source>
</evidence>
<keyword evidence="7" id="KW-0732">Signal</keyword>
<feature type="chain" id="PRO_5020740387" evidence="7">
    <location>
        <begin position="29"/>
        <end position="449"/>
    </location>
</feature>
<dbReference type="GO" id="GO:0051603">
    <property type="term" value="P:proteolysis involved in protein catabolic process"/>
    <property type="evidence" value="ECO:0007669"/>
    <property type="project" value="TreeGrafter"/>
</dbReference>
<feature type="signal peptide" evidence="7">
    <location>
        <begin position="1"/>
        <end position="28"/>
    </location>
</feature>
<protein>
    <submittedName>
        <fullName evidence="9">Peptidase M48-like protein</fullName>
    </submittedName>
</protein>
<dbReference type="EMBL" id="SLXM01000001">
    <property type="protein sequence ID" value="TCP28589.1"/>
    <property type="molecule type" value="Genomic_DNA"/>
</dbReference>
<evidence type="ECO:0000256" key="6">
    <source>
        <dbReference type="ARBA" id="ARBA00023049"/>
    </source>
</evidence>
<dbReference type="Pfam" id="PF01435">
    <property type="entry name" value="Peptidase_M48"/>
    <property type="match status" value="1"/>
</dbReference>
<dbReference type="GO" id="GO:0004222">
    <property type="term" value="F:metalloendopeptidase activity"/>
    <property type="evidence" value="ECO:0007669"/>
    <property type="project" value="InterPro"/>
</dbReference>
<dbReference type="PANTHER" id="PTHR22726">
    <property type="entry name" value="METALLOENDOPEPTIDASE OMA1"/>
    <property type="match status" value="1"/>
</dbReference>
<gene>
    <name evidence="9" type="ORF">EV195_101769</name>
</gene>
<keyword evidence="4" id="KW-0378">Hydrolase</keyword>
<evidence type="ECO:0000256" key="4">
    <source>
        <dbReference type="ARBA" id="ARBA00022801"/>
    </source>
</evidence>
<evidence type="ECO:0000256" key="3">
    <source>
        <dbReference type="ARBA" id="ARBA00022723"/>
    </source>
</evidence>
<evidence type="ECO:0000256" key="7">
    <source>
        <dbReference type="SAM" id="SignalP"/>
    </source>
</evidence>
<comment type="cofactor">
    <cofactor evidence="1">
        <name>Zn(2+)</name>
        <dbReference type="ChEBI" id="CHEBI:29105"/>
    </cofactor>
</comment>
<dbReference type="GO" id="GO:0016020">
    <property type="term" value="C:membrane"/>
    <property type="evidence" value="ECO:0007669"/>
    <property type="project" value="TreeGrafter"/>
</dbReference>
<keyword evidence="5" id="KW-0862">Zinc</keyword>
<sequence>MLFLQPMKKRLSLKIALGFFTAFQCSFAQVFIPENKQQILEKIDVNYDFQVDLLEGKYKSKIKKEYKKRKELIVEAFLDSTFIFDNKYSNFITSIVGEVKVKNPTINQTEDLIFMNRHLDPNASCFGNNTFMFNLGLFHFLENEDEFAFIVCHELAHQYLNHVNESVKIRVEKLNSKEYKRKIRDARLTIYGRNKAGMKLLKELSYGFLKNSRVKEYEADSLGLIFFQKTKYNASASYKALSRLKTFDDGIFNTNIKIDSIFNFNEYKFKNYWLEEEETLFDIEEKVDDLKWWEKDSIKTHPDIENRIKKLKSSVSKASNNSVSFEDLKAYAFKDQINTLLYFNQLDLAFYLLLEKIQQGNTSDFLITKLAQALQKTYITKSEHIFGERIPQSSPFATEKNLNALRTFLHNLEIKDVRKIGFYFCQEYANKIKSEEFTQINQFFTKLNQ</sequence>
<keyword evidence="2" id="KW-0645">Protease</keyword>
<proteinExistence type="predicted"/>